<dbReference type="RefSeq" id="XP_064655609.1">
    <property type="nucleotide sequence ID" value="XM_064806283.1"/>
</dbReference>
<dbReference type="GeneID" id="89930386"/>
<keyword evidence="3" id="KW-1185">Reference proteome</keyword>
<protein>
    <submittedName>
        <fullName evidence="2">Uncharacterized protein</fullName>
    </submittedName>
</protein>
<evidence type="ECO:0000256" key="1">
    <source>
        <dbReference type="SAM" id="MobiDB-lite"/>
    </source>
</evidence>
<name>A0AAV9P0C0_9PEZI</name>
<reference evidence="2 3" key="1">
    <citation type="submission" date="2023-08" db="EMBL/GenBank/DDBJ databases">
        <title>Black Yeasts Isolated from many extreme environments.</title>
        <authorList>
            <person name="Coleine C."/>
            <person name="Stajich J.E."/>
            <person name="Selbmann L."/>
        </authorList>
    </citation>
    <scope>NUCLEOTIDE SEQUENCE [LARGE SCALE GENOMIC DNA]</scope>
    <source>
        <strain evidence="2 3">CCFEE 5935</strain>
    </source>
</reference>
<dbReference type="EMBL" id="JAVRRT010000016">
    <property type="protein sequence ID" value="KAK5165525.1"/>
    <property type="molecule type" value="Genomic_DNA"/>
</dbReference>
<evidence type="ECO:0000313" key="2">
    <source>
        <dbReference type="EMBL" id="KAK5165525.1"/>
    </source>
</evidence>
<dbReference type="AlphaFoldDB" id="A0AAV9P0C0"/>
<sequence length="342" mass="38182">MSDKHGGNATGTVTHAGAVRPRTSAQRSPRGRYAFIPARLGHNTTNDAVAEAIIKAQEYYFSGDLTKWRQSIYYQALAVSQLRKSLDASDTTLMTVAMLTLYEDVARFDELSWYPHQHAIVSILQARPESWPTSDMATAVLYAFWGPSFGFSCFEGTPSPFDEKKWLSLDPVWQTCAASQALSKLRKLAHQLLIQTPRLVAMLWDINGRSNRSVDSAELERLSTLAQCLYDRVDAESEGVLLHNVAVVRSPDRAGKALVAYVFEFHSIDEMETAVLYWIARIHINRLCRSILELAAVDEKPYPNQGDTAKTMQSSLPSMLAGLTHEQLQAEQTRLATNVLMS</sequence>
<proteinExistence type="predicted"/>
<organism evidence="2 3">
    <name type="scientific">Saxophila tyrrhenica</name>
    <dbReference type="NCBI Taxonomy" id="1690608"/>
    <lineage>
        <taxon>Eukaryota</taxon>
        <taxon>Fungi</taxon>
        <taxon>Dikarya</taxon>
        <taxon>Ascomycota</taxon>
        <taxon>Pezizomycotina</taxon>
        <taxon>Dothideomycetes</taxon>
        <taxon>Dothideomycetidae</taxon>
        <taxon>Mycosphaerellales</taxon>
        <taxon>Extremaceae</taxon>
        <taxon>Saxophila</taxon>
    </lineage>
</organism>
<dbReference type="Proteomes" id="UP001337655">
    <property type="component" value="Unassembled WGS sequence"/>
</dbReference>
<comment type="caution">
    <text evidence="2">The sequence shown here is derived from an EMBL/GenBank/DDBJ whole genome shotgun (WGS) entry which is preliminary data.</text>
</comment>
<evidence type="ECO:0000313" key="3">
    <source>
        <dbReference type="Proteomes" id="UP001337655"/>
    </source>
</evidence>
<accession>A0AAV9P0C0</accession>
<gene>
    <name evidence="2" type="ORF">LTR77_009054</name>
</gene>
<feature type="region of interest" description="Disordered" evidence="1">
    <location>
        <begin position="1"/>
        <end position="29"/>
    </location>
</feature>